<dbReference type="Proteomes" id="UP000031338">
    <property type="component" value="Unassembled WGS sequence"/>
</dbReference>
<evidence type="ECO:0000256" key="1">
    <source>
        <dbReference type="SAM" id="MobiDB-lite"/>
    </source>
</evidence>
<reference evidence="3 4" key="1">
    <citation type="submission" date="2014-10" db="EMBL/GenBank/DDBJ databases">
        <title>Draft genome sequence of Novosphingobium subterraneum DSM 12447.</title>
        <authorList>
            <person name="Gan H.M."/>
            <person name="Gan H.Y."/>
            <person name="Savka M.A."/>
        </authorList>
    </citation>
    <scope>NUCLEOTIDE SEQUENCE [LARGE SCALE GENOMIC DNA]</scope>
    <source>
        <strain evidence="3 4">DSM 12447</strain>
    </source>
</reference>
<feature type="region of interest" description="Disordered" evidence="1">
    <location>
        <begin position="170"/>
        <end position="224"/>
    </location>
</feature>
<dbReference type="PATRIC" id="fig|48936.3.peg.2044"/>
<accession>A0A0B9ABU1</accession>
<proteinExistence type="predicted"/>
<dbReference type="STRING" id="48936.NJ75_02036"/>
<dbReference type="AlphaFoldDB" id="A0A0B9ABU1"/>
<feature type="compositionally biased region" description="Basic and acidic residues" evidence="1">
    <location>
        <begin position="179"/>
        <end position="201"/>
    </location>
</feature>
<keyword evidence="4" id="KW-1185">Reference proteome</keyword>
<comment type="caution">
    <text evidence="3">The sequence shown here is derived from an EMBL/GenBank/DDBJ whole genome shotgun (WGS) entry which is preliminary data.</text>
</comment>
<gene>
    <name evidence="3" type="ORF">NJ75_02036</name>
</gene>
<evidence type="ECO:0000313" key="4">
    <source>
        <dbReference type="Proteomes" id="UP000031338"/>
    </source>
</evidence>
<feature type="chain" id="PRO_5002128278" evidence="2">
    <location>
        <begin position="21"/>
        <end position="224"/>
    </location>
</feature>
<dbReference type="EMBL" id="JRVC01000008">
    <property type="protein sequence ID" value="KHS46800.1"/>
    <property type="molecule type" value="Genomic_DNA"/>
</dbReference>
<organism evidence="3 4">
    <name type="scientific">Novosphingobium subterraneum</name>
    <dbReference type="NCBI Taxonomy" id="48936"/>
    <lineage>
        <taxon>Bacteria</taxon>
        <taxon>Pseudomonadati</taxon>
        <taxon>Pseudomonadota</taxon>
        <taxon>Alphaproteobacteria</taxon>
        <taxon>Sphingomonadales</taxon>
        <taxon>Sphingomonadaceae</taxon>
        <taxon>Novosphingobium</taxon>
    </lineage>
</organism>
<feature type="signal peptide" evidence="2">
    <location>
        <begin position="1"/>
        <end position="20"/>
    </location>
</feature>
<keyword evidence="2" id="KW-0732">Signal</keyword>
<sequence length="224" mass="24074">MKFTKALRFATILPCTLAVAFPLAAQTAVSEEKVTASDVVTKPLSDLNIKKDEVPEILVAARQKPYDLAGMRKCPAIAAEITKLDAVLGDDIDVARDDGNSTLKMGNIAKSLVGSLIPFGGVIREISGANAQQRKWNEAIYAGSVRRAYLKGVGEQRGCKYPASAATPKDVSALWSAREAAEAKAEREKKDDSKKDDDKKSAKSKPGNADPIRFESKPVVQKAD</sequence>
<protein>
    <submittedName>
        <fullName evidence="3">Uncharacterized protein</fullName>
    </submittedName>
</protein>
<dbReference type="RefSeq" id="WP_174544572.1">
    <property type="nucleotide sequence ID" value="NZ_JRVC01000008.1"/>
</dbReference>
<evidence type="ECO:0000313" key="3">
    <source>
        <dbReference type="EMBL" id="KHS46800.1"/>
    </source>
</evidence>
<name>A0A0B9ABU1_9SPHN</name>
<evidence type="ECO:0000256" key="2">
    <source>
        <dbReference type="SAM" id="SignalP"/>
    </source>
</evidence>